<dbReference type="Pfam" id="PF05016">
    <property type="entry name" value="ParE_toxin"/>
    <property type="match status" value="1"/>
</dbReference>
<evidence type="ECO:0000313" key="3">
    <source>
        <dbReference type="Proteomes" id="UP000254400"/>
    </source>
</evidence>
<protein>
    <submittedName>
        <fullName evidence="2">Addiction module toxin, RelE/StbE family</fullName>
    </submittedName>
</protein>
<dbReference type="EMBL" id="UGSC01000001">
    <property type="protein sequence ID" value="SUA66040.1"/>
    <property type="molecule type" value="Genomic_DNA"/>
</dbReference>
<evidence type="ECO:0000313" key="2">
    <source>
        <dbReference type="EMBL" id="SUA66040.1"/>
    </source>
</evidence>
<dbReference type="AlphaFoldDB" id="A0A378XTN3"/>
<keyword evidence="1" id="KW-1277">Toxin-antitoxin system</keyword>
<proteinExistence type="predicted"/>
<evidence type="ECO:0000256" key="1">
    <source>
        <dbReference type="ARBA" id="ARBA00022649"/>
    </source>
</evidence>
<accession>A0A378XTN3</accession>
<dbReference type="InterPro" id="IPR035093">
    <property type="entry name" value="RelE/ParE_toxin_dom_sf"/>
</dbReference>
<dbReference type="NCBIfam" id="TIGR02385">
    <property type="entry name" value="RelE_StbE"/>
    <property type="match status" value="1"/>
</dbReference>
<dbReference type="Gene3D" id="3.30.2310.20">
    <property type="entry name" value="RelE-like"/>
    <property type="match status" value="1"/>
</dbReference>
<dbReference type="GeneID" id="93349700"/>
<sequence length="103" mass="12331">MEKKYKLRYLTLAQSDLLEIVNYISEQLSAPQAAINLVDKLDRAISKLEQFPFSGHLYKNNFKLKDEFRMLVVENYIVFYVVFDDIVEIRRVIYSKRNHEKLL</sequence>
<dbReference type="Proteomes" id="UP000254400">
    <property type="component" value="Unassembled WGS sequence"/>
</dbReference>
<gene>
    <name evidence="2" type="ORF">NCTC10343_00888</name>
</gene>
<dbReference type="InterPro" id="IPR007712">
    <property type="entry name" value="RelE/ParE_toxin"/>
</dbReference>
<name>A0A378XTN3_PAEPO</name>
<organism evidence="2 3">
    <name type="scientific">Paenibacillus polymyxa</name>
    <name type="common">Bacillus polymyxa</name>
    <dbReference type="NCBI Taxonomy" id="1406"/>
    <lineage>
        <taxon>Bacteria</taxon>
        <taxon>Bacillati</taxon>
        <taxon>Bacillota</taxon>
        <taxon>Bacilli</taxon>
        <taxon>Bacillales</taxon>
        <taxon>Paenibacillaceae</taxon>
        <taxon>Paenibacillus</taxon>
    </lineage>
</organism>
<reference evidence="2 3" key="1">
    <citation type="submission" date="2018-06" db="EMBL/GenBank/DDBJ databases">
        <authorList>
            <consortium name="Pathogen Informatics"/>
            <person name="Doyle S."/>
        </authorList>
    </citation>
    <scope>NUCLEOTIDE SEQUENCE [LARGE SCALE GENOMIC DNA]</scope>
    <source>
        <strain evidence="2 3">NCTC10343</strain>
    </source>
</reference>
<dbReference type="RefSeq" id="WP_019686196.1">
    <property type="nucleotide sequence ID" value="NZ_CP036496.1"/>
</dbReference>